<dbReference type="AlphaFoldDB" id="U4KLC7"/>
<evidence type="ECO:0000313" key="2">
    <source>
        <dbReference type="Proteomes" id="UP000032740"/>
    </source>
</evidence>
<dbReference type="KEGG" id="apal:BN85411470"/>
<dbReference type="Proteomes" id="UP000032740">
    <property type="component" value="Chromosome"/>
</dbReference>
<evidence type="ECO:0008006" key="3">
    <source>
        <dbReference type="Google" id="ProtNLM"/>
    </source>
</evidence>
<dbReference type="RefSeq" id="WP_030003608.1">
    <property type="nucleotide sequence ID" value="NC_022538.1"/>
</dbReference>
<reference evidence="1 2" key="1">
    <citation type="journal article" date="2013" name="J. Mol. Microbiol. Biotechnol.">
        <title>Analysis of the Complete Genomes of Acholeplasma brassicae , A. palmae and A. laidlawii and Their Comparison to the Obligate Parasites from ' Candidatus Phytoplasma'.</title>
        <authorList>
            <person name="Kube M."/>
            <person name="Siewert C."/>
            <person name="Migdoll A.M."/>
            <person name="Duduk B."/>
            <person name="Holz S."/>
            <person name="Rabus R."/>
            <person name="Seemuller E."/>
            <person name="Mitrovic J."/>
            <person name="Muller I."/>
            <person name="Buttner C."/>
            <person name="Reinhardt R."/>
        </authorList>
    </citation>
    <scope>NUCLEOTIDE SEQUENCE [LARGE SCALE GENOMIC DNA]</scope>
    <source>
        <strain evidence="1 2">J233</strain>
    </source>
</reference>
<keyword evidence="2" id="KW-1185">Reference proteome</keyword>
<sequence>MTRKTLNIKERRFLGSWVEATFIEAMEGKIRKALDSYVSDKNIGDEFFGLSSHHKVDGFKYFIGSLDNSGNLVLPESDYLIVDEVSDAYSIYTELMKEKISFKAFFDASLENDHIPIKIEKYRITKDGYVLFSIEVPVKL</sequence>
<protein>
    <recommendedName>
        <fullName evidence="3">Integron-associated effector binding protein domain-containing protein</fullName>
    </recommendedName>
</protein>
<gene>
    <name evidence="1" type="ORF">BN85411470</name>
</gene>
<proteinExistence type="predicted"/>
<accession>U4KLC7</accession>
<dbReference type="HOGENOM" id="CLU_1830724_0_0_14"/>
<name>U4KLC7_ALTPJ</name>
<dbReference type="EMBL" id="FO681347">
    <property type="protein sequence ID" value="CCV64724.1"/>
    <property type="molecule type" value="Genomic_DNA"/>
</dbReference>
<evidence type="ECO:0000313" key="1">
    <source>
        <dbReference type="EMBL" id="CCV64724.1"/>
    </source>
</evidence>
<dbReference type="OrthoDB" id="2364201at2"/>
<organism evidence="1 2">
    <name type="scientific">Alteracholeplasma palmae (strain ATCC 49389 / J233)</name>
    <name type="common">Acholeplasma palmae</name>
    <dbReference type="NCBI Taxonomy" id="1318466"/>
    <lineage>
        <taxon>Bacteria</taxon>
        <taxon>Bacillati</taxon>
        <taxon>Mycoplasmatota</taxon>
        <taxon>Mollicutes</taxon>
        <taxon>Acholeplasmatales</taxon>
        <taxon>Acholeplasmataceae</taxon>
        <taxon>Acholeplasma</taxon>
    </lineage>
</organism>